<feature type="compositionally biased region" description="Basic residues" evidence="10">
    <location>
        <begin position="437"/>
        <end position="458"/>
    </location>
</feature>
<dbReference type="InterPro" id="IPR022941">
    <property type="entry name" value="SRP54"/>
</dbReference>
<dbReference type="SUPFAM" id="SSF52540">
    <property type="entry name" value="P-loop containing nucleoside triphosphate hydrolases"/>
    <property type="match status" value="1"/>
</dbReference>
<dbReference type="CDD" id="cd18539">
    <property type="entry name" value="SRP_G"/>
    <property type="match status" value="1"/>
</dbReference>
<dbReference type="SMART" id="SM00963">
    <property type="entry name" value="SRP54_N"/>
    <property type="match status" value="1"/>
</dbReference>
<evidence type="ECO:0000259" key="11">
    <source>
        <dbReference type="SMART" id="SM00382"/>
    </source>
</evidence>
<dbReference type="PANTHER" id="PTHR11564">
    <property type="entry name" value="SIGNAL RECOGNITION PARTICLE 54K PROTEIN SRP54"/>
    <property type="match status" value="1"/>
</dbReference>
<dbReference type="FunFam" id="3.40.50.300:FF:000022">
    <property type="entry name" value="Signal recognition particle 54 kDa subunit"/>
    <property type="match status" value="1"/>
</dbReference>
<dbReference type="GO" id="GO:0005525">
    <property type="term" value="F:GTP binding"/>
    <property type="evidence" value="ECO:0007669"/>
    <property type="project" value="UniProtKB-UniRule"/>
</dbReference>
<dbReference type="Proteomes" id="UP000678679">
    <property type="component" value="Chromosome 1"/>
</dbReference>
<dbReference type="HAMAP" id="MF_00306">
    <property type="entry name" value="SRP54"/>
    <property type="match status" value="1"/>
</dbReference>
<keyword evidence="6 9" id="KW-0733">Signal recognition particle</keyword>
<dbReference type="Gene3D" id="1.20.120.140">
    <property type="entry name" value="Signal recognition particle SRP54, nucleotide-binding domain"/>
    <property type="match status" value="1"/>
</dbReference>
<dbReference type="GO" id="GO:0003924">
    <property type="term" value="F:GTPase activity"/>
    <property type="evidence" value="ECO:0007669"/>
    <property type="project" value="UniProtKB-UniRule"/>
</dbReference>
<feature type="domain" description="SRP54-type proteins GTP-binding" evidence="12">
    <location>
        <begin position="99"/>
        <end position="295"/>
    </location>
</feature>
<comment type="catalytic activity">
    <reaction evidence="8 9">
        <text>GTP + H2O = GDP + phosphate + H(+)</text>
        <dbReference type="Rhea" id="RHEA:19669"/>
        <dbReference type="ChEBI" id="CHEBI:15377"/>
        <dbReference type="ChEBI" id="CHEBI:15378"/>
        <dbReference type="ChEBI" id="CHEBI:37565"/>
        <dbReference type="ChEBI" id="CHEBI:43474"/>
        <dbReference type="ChEBI" id="CHEBI:58189"/>
        <dbReference type="EC" id="3.6.5.4"/>
    </reaction>
</comment>
<dbReference type="SMART" id="SM00962">
    <property type="entry name" value="SRP54"/>
    <property type="match status" value="1"/>
</dbReference>
<dbReference type="Pfam" id="PF02881">
    <property type="entry name" value="SRP54_N"/>
    <property type="match status" value="1"/>
</dbReference>
<dbReference type="NCBIfam" id="TIGR00959">
    <property type="entry name" value="ffh"/>
    <property type="match status" value="1"/>
</dbReference>
<dbReference type="AlphaFoldDB" id="A0AAX1N1T0"/>
<dbReference type="InterPro" id="IPR036891">
    <property type="entry name" value="Signal_recog_part_SRP54_M_sf"/>
</dbReference>
<feature type="domain" description="Signal recognition particle SRP54 helical bundle" evidence="13">
    <location>
        <begin position="1"/>
        <end position="86"/>
    </location>
</feature>
<dbReference type="GO" id="GO:0048500">
    <property type="term" value="C:signal recognition particle"/>
    <property type="evidence" value="ECO:0007669"/>
    <property type="project" value="UniProtKB-UniRule"/>
</dbReference>
<feature type="region of interest" description="Disordered" evidence="10">
    <location>
        <begin position="427"/>
        <end position="458"/>
    </location>
</feature>
<accession>A0AAX1N1T0</accession>
<dbReference type="InterPro" id="IPR004780">
    <property type="entry name" value="SRP"/>
</dbReference>
<dbReference type="Gene3D" id="1.10.260.30">
    <property type="entry name" value="Signal recognition particle, SRP54 subunit, M-domain"/>
    <property type="match status" value="1"/>
</dbReference>
<dbReference type="RefSeq" id="WP_066207577.1">
    <property type="nucleotide sequence ID" value="NZ_CP076132.1"/>
</dbReference>
<evidence type="ECO:0000313" key="14">
    <source>
        <dbReference type="EMBL" id="QWG00065.1"/>
    </source>
</evidence>
<keyword evidence="2 9" id="KW-0547">Nucleotide-binding</keyword>
<dbReference type="Pfam" id="PF02978">
    <property type="entry name" value="SRP_SPB"/>
    <property type="match status" value="1"/>
</dbReference>
<dbReference type="GO" id="GO:0006614">
    <property type="term" value="P:SRP-dependent cotranslational protein targeting to membrane"/>
    <property type="evidence" value="ECO:0007669"/>
    <property type="project" value="InterPro"/>
</dbReference>
<organism evidence="14 15">
    <name type="scientific">Flammeovirga yaeyamensis</name>
    <dbReference type="NCBI Taxonomy" id="367791"/>
    <lineage>
        <taxon>Bacteria</taxon>
        <taxon>Pseudomonadati</taxon>
        <taxon>Bacteroidota</taxon>
        <taxon>Cytophagia</taxon>
        <taxon>Cytophagales</taxon>
        <taxon>Flammeovirgaceae</taxon>
        <taxon>Flammeovirga</taxon>
    </lineage>
</organism>
<evidence type="ECO:0000313" key="15">
    <source>
        <dbReference type="Proteomes" id="UP000678679"/>
    </source>
</evidence>
<sequence length="458" mass="50572">MFDNLSNRIDRAIKNLKGEGSISEINVASTVKEIRRALLEADVNFKVAKEITNEIREQALGQNILIDVKPGQLFTKIVSDKLTELMGGEMIPFSPQGSPATVLISGLQGSGKTTFTGKLGARLKKQGQQVLLVAADVYRPAAIDQLETLGEQIGVDVYTERENKNPVEIAQNAIKHAKTNGKSIVVVDTAGRLAVDEEMMKEIEAVKNAVNPSETLFVVDSMTGQDAVNTAKAFNDRLDFDGVVLTKLDGDTRGGAALSIRRVVEKPIKFISTGEKLENTLDEFHPDRMAQRILGMGDVISLVERAQQAFDEDEAKRLNKKLRKNQFDFNDLLSQIQHIKKMGDLKDLIGMVPGLNKMVKDQEIDSNAFKPVEAIINSMTPYERLNPDVLDQSRKKRLANGSGTSVQQVNNLIKQFEEMRKMMKKVNKMSGIPGMGKKAKGQKKGSLRSRLGGGKKRR</sequence>
<evidence type="ECO:0000256" key="8">
    <source>
        <dbReference type="ARBA" id="ARBA00048027"/>
    </source>
</evidence>
<keyword evidence="3 9" id="KW-0378">Hydrolase</keyword>
<evidence type="ECO:0000256" key="5">
    <source>
        <dbReference type="ARBA" id="ARBA00023134"/>
    </source>
</evidence>
<feature type="domain" description="AAA+ ATPase" evidence="11">
    <location>
        <begin position="98"/>
        <end position="245"/>
    </location>
</feature>
<dbReference type="PANTHER" id="PTHR11564:SF5">
    <property type="entry name" value="SIGNAL RECOGNITION PARTICLE SUBUNIT SRP54"/>
    <property type="match status" value="1"/>
</dbReference>
<comment type="similarity">
    <text evidence="1 9">Belongs to the GTP-binding SRP family. SRP54 subfamily.</text>
</comment>
<keyword evidence="4 9" id="KW-0694">RNA-binding</keyword>
<dbReference type="InterPro" id="IPR013822">
    <property type="entry name" value="Signal_recog_particl_SRP54_hlx"/>
</dbReference>
<dbReference type="InterPro" id="IPR004125">
    <property type="entry name" value="Signal_recog_particle_SRP54_M"/>
</dbReference>
<dbReference type="InterPro" id="IPR003593">
    <property type="entry name" value="AAA+_ATPase"/>
</dbReference>
<keyword evidence="5 9" id="KW-0342">GTP-binding</keyword>
<keyword evidence="7 9" id="KW-0687">Ribonucleoprotein</keyword>
<protein>
    <recommendedName>
        <fullName evidence="9">Signal recognition particle protein</fullName>
        <ecNumber evidence="9">3.6.5.4</ecNumber>
    </recommendedName>
    <alternativeName>
        <fullName evidence="9">Fifty-four homolog</fullName>
    </alternativeName>
</protein>
<evidence type="ECO:0000259" key="13">
    <source>
        <dbReference type="SMART" id="SM00963"/>
    </source>
</evidence>
<comment type="function">
    <text evidence="9">Involved in targeting and insertion of nascent membrane proteins into the cytoplasmic membrane. Binds to the hydrophobic signal sequence of the ribosome-nascent chain (RNC) as it emerges from the ribosomes. The SRP-RNC complex is then targeted to the cytoplasmic membrane where it interacts with the SRP receptor FtsY.</text>
</comment>
<reference evidence="14 15" key="1">
    <citation type="submission" date="2021-05" db="EMBL/GenBank/DDBJ databases">
        <title>Comparative genomic studies on the polysaccharide-degrading batcterial strains of the Flammeovirga genus.</title>
        <authorList>
            <person name="Zewei F."/>
            <person name="Zheng Z."/>
            <person name="Yu L."/>
            <person name="Ruyue G."/>
            <person name="Yanhong M."/>
            <person name="Yuanyuan C."/>
            <person name="Jingyan G."/>
            <person name="Wenjun H."/>
        </authorList>
    </citation>
    <scope>NUCLEOTIDE SEQUENCE [LARGE SCALE GENOMIC DNA]</scope>
    <source>
        <strain evidence="14 15">NBRC:100898</strain>
    </source>
</reference>
<comment type="domain">
    <text evidence="9">Composed of three domains: the N-terminal N domain, which is responsible for interactions with the ribosome, the central G domain, which binds GTP, and the C-terminal M domain, which binds the RNA and the signal sequence of the RNC.</text>
</comment>
<evidence type="ECO:0000256" key="2">
    <source>
        <dbReference type="ARBA" id="ARBA00022741"/>
    </source>
</evidence>
<proteinExistence type="inferred from homology"/>
<evidence type="ECO:0000256" key="6">
    <source>
        <dbReference type="ARBA" id="ARBA00023135"/>
    </source>
</evidence>
<dbReference type="InterPro" id="IPR000897">
    <property type="entry name" value="SRP54_GTPase_dom"/>
</dbReference>
<feature type="binding site" evidence="9">
    <location>
        <begin position="106"/>
        <end position="113"/>
    </location>
    <ligand>
        <name>GTP</name>
        <dbReference type="ChEBI" id="CHEBI:37565"/>
    </ligand>
</feature>
<dbReference type="InterPro" id="IPR042101">
    <property type="entry name" value="SRP54_N_sf"/>
</dbReference>
<evidence type="ECO:0000256" key="1">
    <source>
        <dbReference type="ARBA" id="ARBA00005450"/>
    </source>
</evidence>
<feature type="binding site" evidence="9">
    <location>
        <begin position="246"/>
        <end position="249"/>
    </location>
    <ligand>
        <name>GTP</name>
        <dbReference type="ChEBI" id="CHEBI:37565"/>
    </ligand>
</feature>
<dbReference type="KEGG" id="fya:KMW28_10395"/>
<evidence type="ECO:0000256" key="10">
    <source>
        <dbReference type="SAM" id="MobiDB-lite"/>
    </source>
</evidence>
<dbReference type="Gene3D" id="3.40.50.300">
    <property type="entry name" value="P-loop containing nucleotide triphosphate hydrolases"/>
    <property type="match status" value="1"/>
</dbReference>
<name>A0AAX1N1T0_9BACT</name>
<dbReference type="EMBL" id="CP076132">
    <property type="protein sequence ID" value="QWG00065.1"/>
    <property type="molecule type" value="Genomic_DNA"/>
</dbReference>
<dbReference type="Pfam" id="PF00448">
    <property type="entry name" value="SRP54"/>
    <property type="match status" value="1"/>
</dbReference>
<dbReference type="InterPro" id="IPR027417">
    <property type="entry name" value="P-loop_NTPase"/>
</dbReference>
<comment type="subunit">
    <text evidence="9">Part of the signal recognition particle protein translocation system, which is composed of SRP and FtsY.</text>
</comment>
<dbReference type="GO" id="GO:0008312">
    <property type="term" value="F:7S RNA binding"/>
    <property type="evidence" value="ECO:0007669"/>
    <property type="project" value="InterPro"/>
</dbReference>
<evidence type="ECO:0000259" key="12">
    <source>
        <dbReference type="SMART" id="SM00962"/>
    </source>
</evidence>
<dbReference type="SMART" id="SM00382">
    <property type="entry name" value="AAA"/>
    <property type="match status" value="1"/>
</dbReference>
<gene>
    <name evidence="9 14" type="primary">ffh</name>
    <name evidence="14" type="ORF">KMW28_10395</name>
</gene>
<keyword evidence="15" id="KW-1185">Reference proteome</keyword>
<evidence type="ECO:0000256" key="7">
    <source>
        <dbReference type="ARBA" id="ARBA00023274"/>
    </source>
</evidence>
<keyword evidence="9" id="KW-0963">Cytoplasm</keyword>
<comment type="subcellular location">
    <subcellularLocation>
        <location evidence="9">Cytoplasm</location>
    </subcellularLocation>
    <text evidence="9">The SRP-RNC complex is targeted to the cytoplasmic membrane.</text>
</comment>
<dbReference type="SUPFAM" id="SSF47446">
    <property type="entry name" value="Signal peptide-binding domain"/>
    <property type="match status" value="1"/>
</dbReference>
<evidence type="ECO:0000256" key="4">
    <source>
        <dbReference type="ARBA" id="ARBA00022884"/>
    </source>
</evidence>
<evidence type="ECO:0000256" key="9">
    <source>
        <dbReference type="HAMAP-Rule" id="MF_00306"/>
    </source>
</evidence>
<feature type="binding site" evidence="9">
    <location>
        <begin position="188"/>
        <end position="192"/>
    </location>
    <ligand>
        <name>GTP</name>
        <dbReference type="ChEBI" id="CHEBI:37565"/>
    </ligand>
</feature>
<evidence type="ECO:0000256" key="3">
    <source>
        <dbReference type="ARBA" id="ARBA00022801"/>
    </source>
</evidence>
<dbReference type="EC" id="3.6.5.4" evidence="9"/>